<dbReference type="PANTHER" id="PTHR16047">
    <property type="entry name" value="RFWD3 PROTEIN"/>
    <property type="match status" value="1"/>
</dbReference>
<protein>
    <recommendedName>
        <fullName evidence="2">RING-type E3 ubiquitin transferase</fullName>
        <ecNumber evidence="2">2.3.2.27</ecNumber>
    </recommendedName>
</protein>
<evidence type="ECO:0000259" key="7">
    <source>
        <dbReference type="PROSITE" id="PS50089"/>
    </source>
</evidence>
<evidence type="ECO:0000313" key="9">
    <source>
        <dbReference type="Proteomes" id="UP000290289"/>
    </source>
</evidence>
<organism evidence="8 9">
    <name type="scientific">Malus domestica</name>
    <name type="common">Apple</name>
    <name type="synonym">Pyrus malus</name>
    <dbReference type="NCBI Taxonomy" id="3750"/>
    <lineage>
        <taxon>Eukaryota</taxon>
        <taxon>Viridiplantae</taxon>
        <taxon>Streptophyta</taxon>
        <taxon>Embryophyta</taxon>
        <taxon>Tracheophyta</taxon>
        <taxon>Spermatophyta</taxon>
        <taxon>Magnoliopsida</taxon>
        <taxon>eudicotyledons</taxon>
        <taxon>Gunneridae</taxon>
        <taxon>Pentapetalae</taxon>
        <taxon>rosids</taxon>
        <taxon>fabids</taxon>
        <taxon>Rosales</taxon>
        <taxon>Rosaceae</taxon>
        <taxon>Amygdaloideae</taxon>
        <taxon>Maleae</taxon>
        <taxon>Malus</taxon>
    </lineage>
</organism>
<dbReference type="InterPro" id="IPR015943">
    <property type="entry name" value="WD40/YVTN_repeat-like_dom_sf"/>
</dbReference>
<dbReference type="InterPro" id="IPR037381">
    <property type="entry name" value="RFWD3"/>
</dbReference>
<dbReference type="GO" id="GO:0016604">
    <property type="term" value="C:nuclear body"/>
    <property type="evidence" value="ECO:0007669"/>
    <property type="project" value="UniProtKB-SubCell"/>
</dbReference>
<dbReference type="Proteomes" id="UP000290289">
    <property type="component" value="Chromosome 12"/>
</dbReference>
<dbReference type="Pfam" id="PF23419">
    <property type="entry name" value="WD40_RFWD3"/>
    <property type="match status" value="1"/>
</dbReference>
<dbReference type="EMBL" id="RDQH01000338">
    <property type="protein sequence ID" value="RXH80786.1"/>
    <property type="molecule type" value="Genomic_DNA"/>
</dbReference>
<keyword evidence="5" id="KW-0479">Metal-binding</keyword>
<comment type="caution">
    <text evidence="8">The sequence shown here is derived from an EMBL/GenBank/DDBJ whole genome shotgun (WGS) entry which is preliminary data.</text>
</comment>
<dbReference type="GO" id="GO:0016567">
    <property type="term" value="P:protein ubiquitination"/>
    <property type="evidence" value="ECO:0007669"/>
    <property type="project" value="InterPro"/>
</dbReference>
<dbReference type="PROSITE" id="PS50089">
    <property type="entry name" value="ZF_RING_2"/>
    <property type="match status" value="2"/>
</dbReference>
<feature type="domain" description="RING-type" evidence="7">
    <location>
        <begin position="141"/>
        <end position="195"/>
    </location>
</feature>
<feature type="region of interest" description="Disordered" evidence="6">
    <location>
        <begin position="1"/>
        <end position="40"/>
    </location>
</feature>
<keyword evidence="5" id="KW-0863">Zinc-finger</keyword>
<feature type="region of interest" description="Disordered" evidence="6">
    <location>
        <begin position="102"/>
        <end position="131"/>
    </location>
</feature>
<dbReference type="Gene3D" id="2.130.10.10">
    <property type="entry name" value="YVTN repeat-like/Quinoprotein amine dehydrogenase"/>
    <property type="match status" value="1"/>
</dbReference>
<feature type="compositionally biased region" description="Acidic residues" evidence="6">
    <location>
        <begin position="277"/>
        <end position="294"/>
    </location>
</feature>
<evidence type="ECO:0000313" key="8">
    <source>
        <dbReference type="EMBL" id="RXH80786.1"/>
    </source>
</evidence>
<keyword evidence="3" id="KW-0853">WD repeat</keyword>
<dbReference type="PANTHER" id="PTHR16047:SF13">
    <property type="entry name" value="E3 UBIQUITIN-PROTEIN LIGASE RFWD3"/>
    <property type="match status" value="1"/>
</dbReference>
<proteinExistence type="predicted"/>
<accession>A0A498IBF9</accession>
<dbReference type="STRING" id="3750.A0A498IBF9"/>
<evidence type="ECO:0000256" key="4">
    <source>
        <dbReference type="ARBA" id="ARBA00034306"/>
    </source>
</evidence>
<name>A0A498IBF9_MALDO</name>
<feature type="domain" description="RING-type" evidence="7">
    <location>
        <begin position="366"/>
        <end position="412"/>
    </location>
</feature>
<evidence type="ECO:0000256" key="1">
    <source>
        <dbReference type="ARBA" id="ARBA00000900"/>
    </source>
</evidence>
<dbReference type="GO" id="GO:0008270">
    <property type="term" value="F:zinc ion binding"/>
    <property type="evidence" value="ECO:0007669"/>
    <property type="project" value="UniProtKB-KW"/>
</dbReference>
<dbReference type="Pfam" id="PF13639">
    <property type="entry name" value="zf-RING_2"/>
    <property type="match status" value="2"/>
</dbReference>
<dbReference type="InterPro" id="IPR013083">
    <property type="entry name" value="Znf_RING/FYVE/PHD"/>
</dbReference>
<feature type="compositionally biased region" description="Basic and acidic residues" evidence="6">
    <location>
        <begin position="17"/>
        <end position="34"/>
    </location>
</feature>
<reference evidence="8 9" key="1">
    <citation type="submission" date="2018-10" db="EMBL/GenBank/DDBJ databases">
        <title>A high-quality apple genome assembly.</title>
        <authorList>
            <person name="Hu J."/>
        </authorList>
    </citation>
    <scope>NUCLEOTIDE SEQUENCE [LARGE SCALE GENOMIC DNA]</scope>
    <source>
        <strain evidence="9">cv. HFTH1</strain>
        <tissue evidence="8">Young leaf</tissue>
    </source>
</reference>
<feature type="region of interest" description="Disordered" evidence="6">
    <location>
        <begin position="54"/>
        <end position="77"/>
    </location>
</feature>
<dbReference type="SUPFAM" id="SSF50978">
    <property type="entry name" value="WD40 repeat-like"/>
    <property type="match status" value="1"/>
</dbReference>
<dbReference type="InterPro" id="IPR056527">
    <property type="entry name" value="WD40_RFWD3"/>
</dbReference>
<dbReference type="AlphaFoldDB" id="A0A498IBF9"/>
<sequence length="880" mass="96665">MADIYPSYIEISDDDDQIHQEQHPELPINDHPEHEDPDDDLYLAGLLASSFSQNAAGIDGGTDSGDEDGFGVPPSAAEIADETDFGDETEEADFLNVVAIAGETEQSGGAEEGGEKRRRIGGPETSSSAAGGIGSKKGLICSICLDSRTVEADHRICSLPCGHLFGMSCINRWLQHKDTGKVAILSDDSMCPICNRKCELKDVLKLFVSYPWDDSVDDDELEKQKTIRELNDKCASLENELAALRKNEAKLQLEDEQRTKGMEEKFTDQLARRLSEESDEDESEEEDEEEEGTVDVDSAVYLADQTGAAGSAPETAAARNGDEEVGNKRRRRGGSEAVPGDGVGSAECSQGSSSQWNRNEMDGLFCSICLEPWTNDGDHHISCLPCGHLFGMSCIKRWLRQRSNSGKCPQCNKKCMLKDVRKLFVSQIVSVDEESQKRIRSLEAKCDSLEKKESAWCKREVQWRKRELELQDKVQHLTERATYLEHLLGDTQNGTSGVVNANGVREGRFVAGRNFGSKFCGQAYSCNFILEKELQVDGARLFDVDESNQIILISRRLDGIGGRHVLTKMSLIPPYDRDDILLPRDTRAIRDLRISSSNSDLALFACLGKKLSVLSMESNSVILTYDLPAAAWTCSWDLNNPYYAYAGLQNGSLWVFDMRQTTGPVESRRGLSNNPIHTVHSLSHNSALPSGARSVLSASSIGLCLWNFGCAEEGPTLVPQTENQGVCISLAYCPSNDDIVASYRPKVETSDETLLSQPQLTPSRGGFGQGTVGSHVLLKRADINCFDRLGSACTNVCDIGLPRSAIIDVGNHSTLFASQDKLSSELVLQELPSFTTLQRLKLQKDPLRDLKYSPAIKQGLLSCLSGDKLQLFSTKLSGKR</sequence>
<comment type="catalytic activity">
    <reaction evidence="1">
        <text>S-ubiquitinyl-[E2 ubiquitin-conjugating enzyme]-L-cysteine + [acceptor protein]-L-lysine = [E2 ubiquitin-conjugating enzyme]-L-cysteine + N(6)-ubiquitinyl-[acceptor protein]-L-lysine.</text>
        <dbReference type="EC" id="2.3.2.27"/>
    </reaction>
</comment>
<dbReference type="GO" id="GO:0061630">
    <property type="term" value="F:ubiquitin protein ligase activity"/>
    <property type="evidence" value="ECO:0007669"/>
    <property type="project" value="UniProtKB-EC"/>
</dbReference>
<feature type="compositionally biased region" description="Low complexity" evidence="6">
    <location>
        <begin position="306"/>
        <end position="318"/>
    </location>
</feature>
<dbReference type="EC" id="2.3.2.27" evidence="2"/>
<evidence type="ECO:0000256" key="2">
    <source>
        <dbReference type="ARBA" id="ARBA00012483"/>
    </source>
</evidence>
<keyword evidence="9" id="KW-1185">Reference proteome</keyword>
<evidence type="ECO:0000256" key="5">
    <source>
        <dbReference type="PROSITE-ProRule" id="PRU00175"/>
    </source>
</evidence>
<dbReference type="InterPro" id="IPR036322">
    <property type="entry name" value="WD40_repeat_dom_sf"/>
</dbReference>
<dbReference type="SMART" id="SM00184">
    <property type="entry name" value="RING"/>
    <property type="match status" value="2"/>
</dbReference>
<feature type="compositionally biased region" description="Basic and acidic residues" evidence="6">
    <location>
        <begin position="254"/>
        <end position="276"/>
    </location>
</feature>
<keyword evidence="5" id="KW-0862">Zinc</keyword>
<evidence type="ECO:0000256" key="6">
    <source>
        <dbReference type="SAM" id="MobiDB-lite"/>
    </source>
</evidence>
<evidence type="ECO:0000256" key="3">
    <source>
        <dbReference type="ARBA" id="ARBA00022574"/>
    </source>
</evidence>
<dbReference type="InterPro" id="IPR001841">
    <property type="entry name" value="Znf_RING"/>
</dbReference>
<dbReference type="GO" id="GO:0036297">
    <property type="term" value="P:interstrand cross-link repair"/>
    <property type="evidence" value="ECO:0007669"/>
    <property type="project" value="InterPro"/>
</dbReference>
<comment type="subcellular location">
    <subcellularLocation>
        <location evidence="4">Nucleus</location>
        <location evidence="4">Nuclear body</location>
    </subcellularLocation>
</comment>
<dbReference type="SUPFAM" id="SSF57850">
    <property type="entry name" value="RING/U-box"/>
    <property type="match status" value="2"/>
</dbReference>
<dbReference type="Gene3D" id="3.30.40.10">
    <property type="entry name" value="Zinc/RING finger domain, C3HC4 (zinc finger)"/>
    <property type="match status" value="2"/>
</dbReference>
<gene>
    <name evidence="8" type="ORF">DVH24_004700</name>
</gene>
<dbReference type="CDD" id="cd16450">
    <property type="entry name" value="mRING-C3HGC3_RFWD3"/>
    <property type="match status" value="1"/>
</dbReference>
<feature type="region of interest" description="Disordered" evidence="6">
    <location>
        <begin position="254"/>
        <end position="354"/>
    </location>
</feature>